<organism evidence="2 3">
    <name type="scientific">Halapricum desulfuricans</name>
    <dbReference type="NCBI Taxonomy" id="2841257"/>
    <lineage>
        <taxon>Archaea</taxon>
        <taxon>Methanobacteriati</taxon>
        <taxon>Methanobacteriota</taxon>
        <taxon>Stenosarchaea group</taxon>
        <taxon>Halobacteria</taxon>
        <taxon>Halobacteriales</taxon>
        <taxon>Haloarculaceae</taxon>
        <taxon>Halapricum</taxon>
    </lineage>
</organism>
<name>A0A897N5K8_9EURY</name>
<dbReference type="GeneID" id="68855497"/>
<keyword evidence="1" id="KW-0812">Transmembrane</keyword>
<keyword evidence="1" id="KW-1133">Transmembrane helix</keyword>
<keyword evidence="1" id="KW-0472">Membrane</keyword>
<reference evidence="2" key="1">
    <citation type="submission" date="2020-11" db="EMBL/GenBank/DDBJ databases">
        <title>Carbohydrate-dependent, anaerobic sulfur respiration: A novel catabolism in halophilic archaea.</title>
        <authorList>
            <person name="Sorokin D.Y."/>
            <person name="Messina E."/>
            <person name="Smedile F."/>
            <person name="La Cono V."/>
            <person name="Hallsworth J.E."/>
            <person name="Yakimov M.M."/>
        </authorList>
    </citation>
    <scope>NUCLEOTIDE SEQUENCE</scope>
    <source>
        <strain evidence="2">HSR12-1</strain>
    </source>
</reference>
<accession>A0A897N5K8</accession>
<dbReference type="EMBL" id="CP064787">
    <property type="protein sequence ID" value="QSG06245.1"/>
    <property type="molecule type" value="Genomic_DNA"/>
</dbReference>
<sequence>MDRRLAIGVLTGAALGVLCIVGVGLRIGFEGNELFLIAMWYNRVVMGLLIGLAGGLRIVDSEYNVLVRGVLLGLVVTTAIALTSEFRDWPSFLAGVAYGAIIDWVATRYGRQDQPD</sequence>
<feature type="transmembrane region" description="Helical" evidence="1">
    <location>
        <begin position="34"/>
        <end position="53"/>
    </location>
</feature>
<gene>
    <name evidence="2" type="ORF">HSR121_1911</name>
</gene>
<dbReference type="RefSeq" id="WP_229112711.1">
    <property type="nucleotide sequence ID" value="NZ_CP064787.1"/>
</dbReference>
<evidence type="ECO:0000313" key="2">
    <source>
        <dbReference type="EMBL" id="QSG06245.1"/>
    </source>
</evidence>
<evidence type="ECO:0000313" key="3">
    <source>
        <dbReference type="Proteomes" id="UP000663525"/>
    </source>
</evidence>
<proteinExistence type="predicted"/>
<dbReference type="Proteomes" id="UP000663525">
    <property type="component" value="Chromosome"/>
</dbReference>
<protein>
    <submittedName>
        <fullName evidence="2">Putative membrane protein</fullName>
    </submittedName>
</protein>
<feature type="transmembrane region" description="Helical" evidence="1">
    <location>
        <begin position="65"/>
        <end position="83"/>
    </location>
</feature>
<feature type="transmembrane region" description="Helical" evidence="1">
    <location>
        <begin position="7"/>
        <end position="28"/>
    </location>
</feature>
<evidence type="ECO:0000256" key="1">
    <source>
        <dbReference type="SAM" id="Phobius"/>
    </source>
</evidence>
<dbReference type="AlphaFoldDB" id="A0A897N5K8"/>